<dbReference type="Proteomes" id="UP000253551">
    <property type="component" value="Unassembled WGS sequence"/>
</dbReference>
<sequence length="120" mass="13466">LPSSAALIPIIQIVSFECHLFVLKKVEDFYVLETVDIITFPTTHKALQDNGIKKLISCLDKAKMEGILDNKKGEEKVDIRAMVWPPKEEHGENAVEEKNTGEENDGDEDEGEEDLARVQS</sequence>
<dbReference type="AlphaFoldDB" id="A0A367IKD0"/>
<comment type="caution">
    <text evidence="2">The sequence shown here is derived from an EMBL/GenBank/DDBJ whole genome shotgun (WGS) entry which is preliminary data.</text>
</comment>
<evidence type="ECO:0000313" key="2">
    <source>
        <dbReference type="EMBL" id="RCH78129.1"/>
    </source>
</evidence>
<reference evidence="2 3" key="1">
    <citation type="journal article" date="2018" name="G3 (Bethesda)">
        <title>Phylogenetic and Phylogenomic Definition of Rhizopus Species.</title>
        <authorList>
            <person name="Gryganskyi A.P."/>
            <person name="Golan J."/>
            <person name="Dolatabadi S."/>
            <person name="Mondo S."/>
            <person name="Robb S."/>
            <person name="Idnurm A."/>
            <person name="Muszewska A."/>
            <person name="Steczkiewicz K."/>
            <person name="Masonjones S."/>
            <person name="Liao H.L."/>
            <person name="Gajdeczka M.T."/>
            <person name="Anike F."/>
            <person name="Vuek A."/>
            <person name="Anishchenko I.M."/>
            <person name="Voigt K."/>
            <person name="de Hoog G.S."/>
            <person name="Smith M.E."/>
            <person name="Heitman J."/>
            <person name="Vilgalys R."/>
            <person name="Stajich J.E."/>
        </authorList>
    </citation>
    <scope>NUCLEOTIDE SEQUENCE [LARGE SCALE GENOMIC DNA]</scope>
    <source>
        <strain evidence="2 3">LSU 92-RS-03</strain>
    </source>
</reference>
<feature type="non-terminal residue" evidence="2">
    <location>
        <position position="1"/>
    </location>
</feature>
<feature type="compositionally biased region" description="Basic and acidic residues" evidence="1">
    <location>
        <begin position="86"/>
        <end position="101"/>
    </location>
</feature>
<evidence type="ECO:0000313" key="3">
    <source>
        <dbReference type="Proteomes" id="UP000253551"/>
    </source>
</evidence>
<accession>A0A367IKD0</accession>
<evidence type="ECO:0000256" key="1">
    <source>
        <dbReference type="SAM" id="MobiDB-lite"/>
    </source>
</evidence>
<proteinExistence type="predicted"/>
<dbReference type="EMBL" id="PJQM01007478">
    <property type="protein sequence ID" value="RCH78129.1"/>
    <property type="molecule type" value="Genomic_DNA"/>
</dbReference>
<feature type="compositionally biased region" description="Acidic residues" evidence="1">
    <location>
        <begin position="102"/>
        <end position="113"/>
    </location>
</feature>
<protein>
    <submittedName>
        <fullName evidence="2">Uncharacterized protein</fullName>
    </submittedName>
</protein>
<organism evidence="2 3">
    <name type="scientific">Rhizopus stolonifer</name>
    <name type="common">Rhizopus nigricans</name>
    <dbReference type="NCBI Taxonomy" id="4846"/>
    <lineage>
        <taxon>Eukaryota</taxon>
        <taxon>Fungi</taxon>
        <taxon>Fungi incertae sedis</taxon>
        <taxon>Mucoromycota</taxon>
        <taxon>Mucoromycotina</taxon>
        <taxon>Mucoromycetes</taxon>
        <taxon>Mucorales</taxon>
        <taxon>Mucorineae</taxon>
        <taxon>Rhizopodaceae</taxon>
        <taxon>Rhizopus</taxon>
    </lineage>
</organism>
<gene>
    <name evidence="2" type="ORF">CU098_002480</name>
</gene>
<name>A0A367IKD0_RHIST</name>
<feature type="region of interest" description="Disordered" evidence="1">
    <location>
        <begin position="84"/>
        <end position="120"/>
    </location>
</feature>
<dbReference type="OrthoDB" id="2285070at2759"/>
<keyword evidence="3" id="KW-1185">Reference proteome</keyword>